<name>X0ZS39_9ZZZZ</name>
<evidence type="ECO:0000313" key="1">
    <source>
        <dbReference type="EMBL" id="GAG51031.1"/>
    </source>
</evidence>
<accession>X0ZS39</accession>
<reference evidence="1" key="1">
    <citation type="journal article" date="2014" name="Front. Microbiol.">
        <title>High frequency of phylogenetically diverse reductive dehalogenase-homologous genes in deep subseafloor sedimentary metagenomes.</title>
        <authorList>
            <person name="Kawai M."/>
            <person name="Futagami T."/>
            <person name="Toyoda A."/>
            <person name="Takaki Y."/>
            <person name="Nishi S."/>
            <person name="Hori S."/>
            <person name="Arai W."/>
            <person name="Tsubouchi T."/>
            <person name="Morono Y."/>
            <person name="Uchiyama I."/>
            <person name="Ito T."/>
            <person name="Fujiyama A."/>
            <person name="Inagaki F."/>
            <person name="Takami H."/>
        </authorList>
    </citation>
    <scope>NUCLEOTIDE SEQUENCE</scope>
    <source>
        <strain evidence="1">Expedition CK06-06</strain>
    </source>
</reference>
<proteinExistence type="predicted"/>
<feature type="non-terminal residue" evidence="1">
    <location>
        <position position="190"/>
    </location>
</feature>
<sequence>FTGDRTSLLLRPRDSVTSLARDIQSLPAGSAVLISFDYGPAYAGEVDPLALAVGRHLAAGGVRVVAMSTNPGGIGLADHIYRTIAGEMPNYRYGESYAILGYLPGPEAGLRTLCTSLGNAFKVDYVQRRTLSELPVTKDLTSVQDFDQVIVLADDSRSVRSWIEQVQSQCDLSLHALVTAAIEPMLLPYQ</sequence>
<dbReference type="EMBL" id="BARS01056030">
    <property type="protein sequence ID" value="GAG51031.1"/>
    <property type="molecule type" value="Genomic_DNA"/>
</dbReference>
<feature type="non-terminal residue" evidence="1">
    <location>
        <position position="1"/>
    </location>
</feature>
<dbReference type="AlphaFoldDB" id="X0ZS39"/>
<gene>
    <name evidence="1" type="ORF">S01H1_82621</name>
</gene>
<organism evidence="1">
    <name type="scientific">marine sediment metagenome</name>
    <dbReference type="NCBI Taxonomy" id="412755"/>
    <lineage>
        <taxon>unclassified sequences</taxon>
        <taxon>metagenomes</taxon>
        <taxon>ecological metagenomes</taxon>
    </lineage>
</organism>
<comment type="caution">
    <text evidence="1">The sequence shown here is derived from an EMBL/GenBank/DDBJ whole genome shotgun (WGS) entry which is preliminary data.</text>
</comment>
<protein>
    <submittedName>
        <fullName evidence="1">Uncharacterized protein</fullName>
    </submittedName>
</protein>